<proteinExistence type="predicted"/>
<reference evidence="1" key="1">
    <citation type="submission" date="2018-05" db="EMBL/GenBank/DDBJ databases">
        <authorList>
            <person name="Lanie J.A."/>
            <person name="Ng W.-L."/>
            <person name="Kazmierczak K.M."/>
            <person name="Andrzejewski T.M."/>
            <person name="Davidsen T.M."/>
            <person name="Wayne K.J."/>
            <person name="Tettelin H."/>
            <person name="Glass J.I."/>
            <person name="Rusch D."/>
            <person name="Podicherti R."/>
            <person name="Tsui H.-C.T."/>
            <person name="Winkler M.E."/>
        </authorList>
    </citation>
    <scope>NUCLEOTIDE SEQUENCE</scope>
</reference>
<sequence>MGNGSTFSWYCSVTSLKNTERCKISKHCKAIPMHFEWVPTAS</sequence>
<gene>
    <name evidence="1" type="ORF">METZ01_LOCUS356657</name>
</gene>
<name>A0A382S1R0_9ZZZZ</name>
<accession>A0A382S1R0</accession>
<evidence type="ECO:0000313" key="1">
    <source>
        <dbReference type="EMBL" id="SVD03803.1"/>
    </source>
</evidence>
<dbReference type="EMBL" id="UINC01125751">
    <property type="protein sequence ID" value="SVD03803.1"/>
    <property type="molecule type" value="Genomic_DNA"/>
</dbReference>
<protein>
    <submittedName>
        <fullName evidence="1">Uncharacterized protein</fullName>
    </submittedName>
</protein>
<organism evidence="1">
    <name type="scientific">marine metagenome</name>
    <dbReference type="NCBI Taxonomy" id="408172"/>
    <lineage>
        <taxon>unclassified sequences</taxon>
        <taxon>metagenomes</taxon>
        <taxon>ecological metagenomes</taxon>
    </lineage>
</organism>
<dbReference type="AlphaFoldDB" id="A0A382S1R0"/>